<dbReference type="GeneID" id="97402262"/>
<evidence type="ECO:0000256" key="7">
    <source>
        <dbReference type="RuleBase" id="RU363032"/>
    </source>
</evidence>
<dbReference type="InterPro" id="IPR000515">
    <property type="entry name" value="MetI-like"/>
</dbReference>
<keyword evidence="4 7" id="KW-0812">Transmembrane</keyword>
<dbReference type="RefSeq" id="WP_006375447.1">
    <property type="nucleotide sequence ID" value="NZ_AEJB01000154.1"/>
</dbReference>
<comment type="caution">
    <text evidence="10">The sequence shown here is derived from an EMBL/GenBank/DDBJ whole genome shotgun (WGS) entry which is preliminary data.</text>
</comment>
<organism evidence="10 11">
    <name type="scientific">Streptomyces turgidiscabies (strain Car8)</name>
    <dbReference type="NCBI Taxonomy" id="698760"/>
    <lineage>
        <taxon>Bacteria</taxon>
        <taxon>Bacillati</taxon>
        <taxon>Actinomycetota</taxon>
        <taxon>Actinomycetes</taxon>
        <taxon>Kitasatosporales</taxon>
        <taxon>Streptomycetaceae</taxon>
        <taxon>Streptomyces</taxon>
    </lineage>
</organism>
<dbReference type="EMBL" id="AEJB01000154">
    <property type="protein sequence ID" value="ELP69304.1"/>
    <property type="molecule type" value="Genomic_DNA"/>
</dbReference>
<reference evidence="10 11" key="1">
    <citation type="journal article" date="2011" name="Plasmid">
        <title>Streptomyces turgidiscabies Car8 contains a modular pathogenicity island that shares virulence genes with other actinobacterial plant pathogens.</title>
        <authorList>
            <person name="Huguet-Tapia J.C."/>
            <person name="Badger J.H."/>
            <person name="Loria R."/>
            <person name="Pettis G.S."/>
        </authorList>
    </citation>
    <scope>NUCLEOTIDE SEQUENCE [LARGE SCALE GENOMIC DNA]</scope>
    <source>
        <strain evidence="10 11">Car8</strain>
    </source>
</reference>
<dbReference type="GO" id="GO:0055085">
    <property type="term" value="P:transmembrane transport"/>
    <property type="evidence" value="ECO:0007669"/>
    <property type="project" value="InterPro"/>
</dbReference>
<dbReference type="InterPro" id="IPR051393">
    <property type="entry name" value="ABC_transporter_permease"/>
</dbReference>
<name>L7FDQ2_STRT8</name>
<dbReference type="Pfam" id="PF00528">
    <property type="entry name" value="BPD_transp_1"/>
    <property type="match status" value="1"/>
</dbReference>
<evidence type="ECO:0000256" key="8">
    <source>
        <dbReference type="SAM" id="MobiDB-lite"/>
    </source>
</evidence>
<feature type="domain" description="ABC transmembrane type-1" evidence="9">
    <location>
        <begin position="105"/>
        <end position="316"/>
    </location>
</feature>
<feature type="region of interest" description="Disordered" evidence="8">
    <location>
        <begin position="1"/>
        <end position="35"/>
    </location>
</feature>
<keyword evidence="2 7" id="KW-0813">Transport</keyword>
<evidence type="ECO:0000256" key="2">
    <source>
        <dbReference type="ARBA" id="ARBA00022448"/>
    </source>
</evidence>
<evidence type="ECO:0000313" key="11">
    <source>
        <dbReference type="Proteomes" id="UP000010931"/>
    </source>
</evidence>
<comment type="subcellular location">
    <subcellularLocation>
        <location evidence="1 7">Cell membrane</location>
        <topology evidence="1 7">Multi-pass membrane protein</topology>
    </subcellularLocation>
</comment>
<dbReference type="PATRIC" id="fig|698760.3.peg.1998"/>
<feature type="transmembrane region" description="Helical" evidence="7">
    <location>
        <begin position="105"/>
        <end position="128"/>
    </location>
</feature>
<evidence type="ECO:0000256" key="1">
    <source>
        <dbReference type="ARBA" id="ARBA00004651"/>
    </source>
</evidence>
<dbReference type="Gene3D" id="1.10.3720.10">
    <property type="entry name" value="MetI-like"/>
    <property type="match status" value="1"/>
</dbReference>
<evidence type="ECO:0000256" key="3">
    <source>
        <dbReference type="ARBA" id="ARBA00022475"/>
    </source>
</evidence>
<evidence type="ECO:0000313" key="10">
    <source>
        <dbReference type="EMBL" id="ELP69304.1"/>
    </source>
</evidence>
<proteinExistence type="inferred from homology"/>
<protein>
    <submittedName>
        <fullName evidence="10">ABC transporter, permease protein</fullName>
    </submittedName>
</protein>
<evidence type="ECO:0000256" key="4">
    <source>
        <dbReference type="ARBA" id="ARBA00022692"/>
    </source>
</evidence>
<dbReference type="InterPro" id="IPR035906">
    <property type="entry name" value="MetI-like_sf"/>
</dbReference>
<dbReference type="STRING" id="85558.T45_02550"/>
<dbReference type="CDD" id="cd06261">
    <property type="entry name" value="TM_PBP2"/>
    <property type="match status" value="1"/>
</dbReference>
<dbReference type="SUPFAM" id="SSF161098">
    <property type="entry name" value="MetI-like"/>
    <property type="match status" value="1"/>
</dbReference>
<evidence type="ECO:0000256" key="6">
    <source>
        <dbReference type="ARBA" id="ARBA00023136"/>
    </source>
</evidence>
<keyword evidence="11" id="KW-1185">Reference proteome</keyword>
<feature type="transmembrane region" description="Helical" evidence="7">
    <location>
        <begin position="190"/>
        <end position="213"/>
    </location>
</feature>
<evidence type="ECO:0000256" key="5">
    <source>
        <dbReference type="ARBA" id="ARBA00022989"/>
    </source>
</evidence>
<dbReference type="AlphaFoldDB" id="L7FDQ2"/>
<feature type="transmembrane region" description="Helical" evidence="7">
    <location>
        <begin position="140"/>
        <end position="163"/>
    </location>
</feature>
<accession>L7FDQ2</accession>
<dbReference type="PANTHER" id="PTHR30193:SF37">
    <property type="entry name" value="INNER MEMBRANE ABC TRANSPORTER PERMEASE PROTEIN YCJO"/>
    <property type="match status" value="1"/>
</dbReference>
<feature type="transmembrane region" description="Helical" evidence="7">
    <location>
        <begin position="41"/>
        <end position="60"/>
    </location>
</feature>
<comment type="similarity">
    <text evidence="7">Belongs to the binding-protein-dependent transport system permease family.</text>
</comment>
<dbReference type="PROSITE" id="PS50928">
    <property type="entry name" value="ABC_TM1"/>
    <property type="match status" value="1"/>
</dbReference>
<dbReference type="Proteomes" id="UP000010931">
    <property type="component" value="Unassembled WGS sequence"/>
</dbReference>
<gene>
    <name evidence="10" type="ORF">STRTUCAR8_08680</name>
</gene>
<keyword evidence="3" id="KW-1003">Cell membrane</keyword>
<evidence type="ECO:0000259" key="9">
    <source>
        <dbReference type="PROSITE" id="PS50928"/>
    </source>
</evidence>
<sequence length="324" mass="35237">MTTTIGPGAPHPVRPSDSHRRSRRFPTSRSSRSSRGGRRTAVAWLFLAPFAVVFLLYTAIPTVAALGFSFTDLRGADLRHPFAVDFTGLGNYLRLFQDQIFLRDILNTALFVAVGVPLTMGLGFALAVALNSGIRRLRGVFRTVFFAPVVTNVVAVALIWQYAFNTDGTVNKVLGAVGLAGPNWLDDPNLAMPVVILLGVWRNFGTAMVLFLAGLQAIPQDVYEAAALDGAGRWKQLRHITLPLLLPTTLMVSVLLTVFYLQVFDEPYLLTNGGPLGSTESMALYTYHQFGSGEFGVSSAASFVMLLLVALVSAVQFRLLRSRS</sequence>
<dbReference type="PANTHER" id="PTHR30193">
    <property type="entry name" value="ABC TRANSPORTER PERMEASE PROTEIN"/>
    <property type="match status" value="1"/>
</dbReference>
<keyword evidence="6 7" id="KW-0472">Membrane</keyword>
<feature type="transmembrane region" description="Helical" evidence="7">
    <location>
        <begin position="242"/>
        <end position="263"/>
    </location>
</feature>
<feature type="transmembrane region" description="Helical" evidence="7">
    <location>
        <begin position="300"/>
        <end position="320"/>
    </location>
</feature>
<keyword evidence="5 7" id="KW-1133">Transmembrane helix</keyword>
<dbReference type="GO" id="GO:0005886">
    <property type="term" value="C:plasma membrane"/>
    <property type="evidence" value="ECO:0007669"/>
    <property type="project" value="UniProtKB-SubCell"/>
</dbReference>